<feature type="region of interest" description="Disordered" evidence="4">
    <location>
        <begin position="1165"/>
        <end position="1285"/>
    </location>
</feature>
<feature type="region of interest" description="Disordered" evidence="4">
    <location>
        <begin position="2767"/>
        <end position="2834"/>
    </location>
</feature>
<evidence type="ECO:0008006" key="10">
    <source>
        <dbReference type="Google" id="ProtNLM"/>
    </source>
</evidence>
<feature type="compositionally biased region" description="Polar residues" evidence="4">
    <location>
        <begin position="778"/>
        <end position="835"/>
    </location>
</feature>
<feature type="region of interest" description="Disordered" evidence="4">
    <location>
        <begin position="726"/>
        <end position="835"/>
    </location>
</feature>
<feature type="region of interest" description="Disordered" evidence="4">
    <location>
        <begin position="286"/>
        <end position="313"/>
    </location>
</feature>
<evidence type="ECO:0000313" key="9">
    <source>
        <dbReference type="Proteomes" id="UP001159427"/>
    </source>
</evidence>
<dbReference type="PROSITE" id="PS51293">
    <property type="entry name" value="SANT"/>
    <property type="match status" value="2"/>
</dbReference>
<dbReference type="PROSITE" id="PS51294">
    <property type="entry name" value="HTH_MYB"/>
    <property type="match status" value="1"/>
</dbReference>
<feature type="domain" description="Myb-like" evidence="5">
    <location>
        <begin position="657"/>
        <end position="707"/>
    </location>
</feature>
<feature type="compositionally biased region" description="Acidic residues" evidence="4">
    <location>
        <begin position="2087"/>
        <end position="2097"/>
    </location>
</feature>
<organism evidence="8 9">
    <name type="scientific">Porites evermanni</name>
    <dbReference type="NCBI Taxonomy" id="104178"/>
    <lineage>
        <taxon>Eukaryota</taxon>
        <taxon>Metazoa</taxon>
        <taxon>Cnidaria</taxon>
        <taxon>Anthozoa</taxon>
        <taxon>Hexacorallia</taxon>
        <taxon>Scleractinia</taxon>
        <taxon>Fungiina</taxon>
        <taxon>Poritidae</taxon>
        <taxon>Porites</taxon>
    </lineage>
</organism>
<feature type="compositionally biased region" description="Polar residues" evidence="4">
    <location>
        <begin position="2527"/>
        <end position="2537"/>
    </location>
</feature>
<reference evidence="8 9" key="1">
    <citation type="submission" date="2022-05" db="EMBL/GenBank/DDBJ databases">
        <authorList>
            <consortium name="Genoscope - CEA"/>
            <person name="William W."/>
        </authorList>
    </citation>
    <scope>NUCLEOTIDE SEQUENCE [LARGE SCALE GENOMIC DNA]</scope>
</reference>
<feature type="compositionally biased region" description="Basic and acidic residues" evidence="4">
    <location>
        <begin position="1893"/>
        <end position="1913"/>
    </location>
</feature>
<feature type="compositionally biased region" description="Polar residues" evidence="4">
    <location>
        <begin position="2431"/>
        <end position="2449"/>
    </location>
</feature>
<feature type="compositionally biased region" description="Basic and acidic residues" evidence="4">
    <location>
        <begin position="655"/>
        <end position="667"/>
    </location>
</feature>
<feature type="compositionally biased region" description="Basic and acidic residues" evidence="4">
    <location>
        <begin position="290"/>
        <end position="308"/>
    </location>
</feature>
<feature type="compositionally biased region" description="Basic and acidic residues" evidence="4">
    <location>
        <begin position="1236"/>
        <end position="1258"/>
    </location>
</feature>
<feature type="compositionally biased region" description="Low complexity" evidence="4">
    <location>
        <begin position="2686"/>
        <end position="2696"/>
    </location>
</feature>
<feature type="compositionally biased region" description="Polar residues" evidence="4">
    <location>
        <begin position="1974"/>
        <end position="1993"/>
    </location>
</feature>
<feature type="compositionally biased region" description="Basic and acidic residues" evidence="4">
    <location>
        <begin position="2029"/>
        <end position="2043"/>
    </location>
</feature>
<feature type="compositionally biased region" description="Basic and acidic residues" evidence="4">
    <location>
        <begin position="2256"/>
        <end position="2267"/>
    </location>
</feature>
<sequence length="2834" mass="310623">MSRGPPHRSYGYYSGPPYKRQRRHSSDDEMAPYGPAFYDPPFVRHQEVGLGEFNDFSSVSVEKDLKIHERDGCRRDFERSESHSKKRQSSTEGSGNSSQQQSTSAPISPHASKVSPRFSPRQQSPRARPASPPSSTSSATTQPLLIVTSQSTSSSKVPSVSSSDEGILTSKQHPLLTVCSTPSQSVPGYGPVLGNKLKDGTGRPTLISSLSPHEGLQRKESYSGPTVEAISPSAPASESGMEKGGESKKEVKDEQSDMMSKDELLQGMEKVDREIAQVNQQINNLKKMQKQLEDEASKQQDEPKKEEIPAPEVKPKSVVQIIYEENRKKAEAAQARLAKLGVPLPGGKPLYNQPSDLPCYHENLRKAPAVKAKLVKYFQLRKQAKEIKNRQLCKEYKTLKQAWLKKIERHENNPKRKQKEAKLREFYEKVFPEIKKQREQTERFTRMGSRSNWGIVARSEAEFNEIVDNLNEQEANERHMRTLAVEPPPMLDKEERRLKFINRNGLIRDPLATLNERKHRNIWTEKERQIFKDKFIHNPKDFDLISSFLPGKSVADCILFYYQTKKKEHYKQLSRRLNLKKRRRDQFTAGREGAPSNKIRAGASESSAKGDRGGSEGDEDLEEMTDSAEESDENEDNPPPPVTTPQVATPTPPAKRPDHVETSRWSEKEIEIALQGLRECGRDWEAIARRVVTKTGAQCKNFYFNYKKKLRLEDLIAEYDKTKIQRAQQQQKQQREQHQQRQNHNPPQQPQQQQQPQQKDVPSAEDKQEPTPKLGPVAQQSDTSHPNQSNAKSNSVVTNNVPVINSRDSTSGTTANSVASPANVPTTSTTSSMSNLQLGGSRIVRSQSPRLPLSSSSSTLFMPTPGVIASIGRASPNVGTTHQGQGFYQPLLIESMKQDTQHSSRTLHPESIHTGLVYPRAVDSSHPRHGPLVSSHLAHSNSDSQSLFEGSSVLKQLPHSTTSHHSSSNIVLSSKEVPLPGFSYAVTSNPETSHVTSSSLGSSQGGTSHPGTSHPPIPQPGVPHTLTPHPASSILFTSSGPAHSHRSRPRSHSPVIVTPQDKPHSQVTFLKEGTVGHPSSHKPLPLSSYPGNLRGEPVSRIIMKTEDVRRVSPEMHKKPTDVIIIDGDEQKKIVEGYPRLEAAEGNQASSMLRRLASAGNEHVVTATEPVRPQSLPLSSDSRLMSHTESRTQRSATPPSNSLAARQQVLNPPPPLIQMSSSRDKKYITAQDMAPESSRHREGSVHGDRNQDRYLHHSQEATSVRDASRHTHTPIDNRVSERERRTPVVETVDLTTDREVDTSSLTRPSSRSHIALGSSSARATLQALAISASSENKSTDATEKIAQSKREETYLPLRAPDTKLSAYEQNEAIRKFALSNVCVSVPREFATGSDYPTQQYSLMALQAQHQAHVLPHPAGTSTPPPYGYPFHPSISHPMTSFHHRPDRPFLVPVVQHVPPHSVNGEELPSHFKISGTYAPHYPQGVGYFPAGIRYQPMTVCGHRHPVPVNEERRAMPHPLEVPTRRENEISEQDLAHPFLVRQSRHVHAPGVTERLSPGELPTISRLSRSPHEPVQRPQTIPPDTKPHVAQKTEAAKAVSPPAATYLSRIPSRPASVSEMRNRAAVIPDLKDTEALSQTFPEPQPVIVPDSKHSNREDVGRRTEPSGNRDTKEPTKESKESTLAKVFPMSAFDTLVDVAAAARKVDIPYCAKEEHEGPASAGEASVTKETSPWQESRGPHARFTGHGMTSPPRLSSPPNPTGVSPGMSGGPRYGITTGLVPKPPPLMPITGVRSIPEGNSSSSISLSVSVGGHTTTPASRSASKLTSPPGTKVKLSVSPDGPPPLISTSVISPTGSSHGASPNEPPPLIRGPPPLRSPEKEAVSSVKTKVNPDTLPKKRPDKETSISKSSYHEDESASYIDQDFQRKFWMNLNESVQLHSQKAHGDAQNASSTPRQLGHSQVRTIVATREYLESFHPSSVTRPEQFQPLPSSTSAVERKEATSVREVPRSWISNENSRDVHRSTPPMQSRHAHDQGEKRDERSHENWQVNNRAFPFEQKPVISYSGATTSSPQPKAPPDATTSCASGSDTEEGEEEIDIETSVQPSSVGLHPRVLALARNSQRSTQTYDASDSETLSAEESEHLPESSDEMFPRTTTKVYTQADGGHEERNESVLEDIDNTTFAYTCDADADTNTSLPSTSKDYSDIEDEHTEGSLEEKGVQRSDILRDFTSPISAELPVSINYQQKEDIPTTSASPEESRQQGEKPQELLETEAETDVILDRQNSEETVEGSDHELTPPHVSSPNKPSLEEDSSEALPVSVDVGVELMDVVRVQSSENSLVGSSETDIESTHPQVVSSHQQVSEDFPDSSANTLAMSDENVTSSLEENVRDRDANLTDVVTSVEMDDVRTAEQSLNEEQSALVTAATDADSCPSTSEATRSNTVSPLVNRSESDEVINEAETLDNPGSEDGFLNAPDTFSPLSESHPPEVSSAMDDVSDDEGHSTYPTFVGEFVPLPGEEDSPDIKSGCSTNIASEASSIGDDRISERELIDVAEPTASNREEPSGVLSPDESVRHSDDTLSEGEITPSQKSSHSEDELPPQEEKSGNNEAAVLWRGEPSEKSPSNLLPDTSQIVIDRDQLPSQSSETVGDEQLSEGEIPESEDEATVETPQRSPASVGDADSTPLPSRRPSVVSSSQEATLSSDCYINMIPISPAPPESPNHQSKCDGTSLLPQWPSIDSQYSSLMSLPLTSRINPFPYSTLSFNVGSANSSARSSPVPQALAVSLTSGSSPSSSSLLPRPQEPTPLLSDNYEPLSDDDDNGVVDTSNISEDSP</sequence>
<feature type="region of interest" description="Disordered" evidence="4">
    <location>
        <begin position="1551"/>
        <end position="1585"/>
    </location>
</feature>
<feature type="region of interest" description="Disordered" evidence="4">
    <location>
        <begin position="1712"/>
        <end position="1916"/>
    </location>
</feature>
<comment type="similarity">
    <text evidence="1">Belongs to the N-CoR nuclear receptor corepressors family.</text>
</comment>
<dbReference type="InterPro" id="IPR009057">
    <property type="entry name" value="Homeodomain-like_sf"/>
</dbReference>
<dbReference type="PANTHER" id="PTHR13992:SF39">
    <property type="entry name" value="SMRTER, ISOFORM G"/>
    <property type="match status" value="1"/>
</dbReference>
<evidence type="ECO:0000256" key="4">
    <source>
        <dbReference type="SAM" id="MobiDB-lite"/>
    </source>
</evidence>
<keyword evidence="9" id="KW-1185">Reference proteome</keyword>
<dbReference type="InterPro" id="IPR001005">
    <property type="entry name" value="SANT/Myb"/>
</dbReference>
<feature type="region of interest" description="Disordered" evidence="4">
    <location>
        <begin position="922"/>
        <end position="944"/>
    </location>
</feature>
<dbReference type="InterPro" id="IPR031557">
    <property type="entry name" value="N-CoR_GPS2_interact"/>
</dbReference>
<feature type="compositionally biased region" description="Polar residues" evidence="4">
    <location>
        <begin position="1301"/>
        <end position="1317"/>
    </location>
</feature>
<dbReference type="InterPro" id="IPR051571">
    <property type="entry name" value="N-CoR_corepressor"/>
</dbReference>
<feature type="compositionally biased region" description="Polar residues" evidence="4">
    <location>
        <begin position="1192"/>
        <end position="1209"/>
    </location>
</feature>
<feature type="region of interest" description="Disordered" evidence="4">
    <location>
        <begin position="1"/>
        <end position="41"/>
    </location>
</feature>
<feature type="domain" description="HTH myb-type" evidence="7">
    <location>
        <begin position="664"/>
        <end position="711"/>
    </location>
</feature>
<feature type="compositionally biased region" description="Polar residues" evidence="4">
    <location>
        <begin position="2824"/>
        <end position="2834"/>
    </location>
</feature>
<feature type="compositionally biased region" description="Basic and acidic residues" evidence="4">
    <location>
        <begin position="2592"/>
        <end position="2606"/>
    </location>
</feature>
<evidence type="ECO:0000256" key="1">
    <source>
        <dbReference type="ARBA" id="ARBA00010097"/>
    </source>
</evidence>
<feature type="region of interest" description="Disordered" evidence="4">
    <location>
        <begin position="1973"/>
        <end position="2153"/>
    </location>
</feature>
<feature type="compositionally biased region" description="Basic and acidic residues" evidence="4">
    <location>
        <begin position="1265"/>
        <end position="1285"/>
    </location>
</feature>
<dbReference type="SMART" id="SM00717">
    <property type="entry name" value="SANT"/>
    <property type="match status" value="2"/>
</dbReference>
<feature type="region of interest" description="Disordered" evidence="4">
    <location>
        <begin position="572"/>
        <end position="667"/>
    </location>
</feature>
<dbReference type="Gene3D" id="1.20.5.430">
    <property type="match status" value="1"/>
</dbReference>
<dbReference type="Pfam" id="PF15784">
    <property type="entry name" value="GPS2_interact"/>
    <property type="match status" value="1"/>
</dbReference>
<feature type="compositionally biased region" description="Polar residues" evidence="4">
    <location>
        <begin position="2767"/>
        <end position="2778"/>
    </location>
</feature>
<dbReference type="Proteomes" id="UP001159427">
    <property type="component" value="Unassembled WGS sequence"/>
</dbReference>
<protein>
    <recommendedName>
        <fullName evidence="10">Nuclear receptor corepressor 1</fullName>
    </recommendedName>
</protein>
<dbReference type="Pfam" id="PF00249">
    <property type="entry name" value="Myb_DNA-binding"/>
    <property type="match status" value="2"/>
</dbReference>
<feature type="compositionally biased region" description="Basic and acidic residues" evidence="4">
    <location>
        <begin position="2278"/>
        <end position="2296"/>
    </location>
</feature>
<feature type="coiled-coil region" evidence="3">
    <location>
        <begin position="382"/>
        <end position="413"/>
    </location>
</feature>
<feature type="compositionally biased region" description="Polar residues" evidence="4">
    <location>
        <begin position="1844"/>
        <end position="1858"/>
    </location>
</feature>
<evidence type="ECO:0000259" key="5">
    <source>
        <dbReference type="PROSITE" id="PS50090"/>
    </source>
</evidence>
<feature type="compositionally biased region" description="Low complexity" evidence="4">
    <location>
        <begin position="90"/>
        <end position="104"/>
    </location>
</feature>
<feature type="compositionally biased region" description="Polar residues" evidence="4">
    <location>
        <begin position="2117"/>
        <end position="2136"/>
    </location>
</feature>
<dbReference type="PROSITE" id="PS50090">
    <property type="entry name" value="MYB_LIKE"/>
    <property type="match status" value="1"/>
</dbReference>
<feature type="compositionally biased region" description="Low complexity" evidence="4">
    <location>
        <begin position="2785"/>
        <end position="2800"/>
    </location>
</feature>
<feature type="region of interest" description="Disordered" evidence="4">
    <location>
        <begin position="2336"/>
        <end position="2732"/>
    </location>
</feature>
<evidence type="ECO:0000259" key="7">
    <source>
        <dbReference type="PROSITE" id="PS51294"/>
    </source>
</evidence>
<feature type="region of interest" description="Disordered" evidence="4">
    <location>
        <begin position="1073"/>
        <end position="1092"/>
    </location>
</feature>
<feature type="compositionally biased region" description="Polar residues" evidence="4">
    <location>
        <begin position="1946"/>
        <end position="1959"/>
    </location>
</feature>
<evidence type="ECO:0000259" key="6">
    <source>
        <dbReference type="PROSITE" id="PS51293"/>
    </source>
</evidence>
<feature type="compositionally biased region" description="Basic residues" evidence="4">
    <location>
        <begin position="572"/>
        <end position="584"/>
    </location>
</feature>
<feature type="region of interest" description="Disordered" evidence="4">
    <location>
        <begin position="1298"/>
        <end position="1317"/>
    </location>
</feature>
<feature type="compositionally biased region" description="Low complexity" evidence="4">
    <location>
        <begin position="1798"/>
        <end position="1808"/>
    </location>
</feature>
<feature type="compositionally biased region" description="Basic and acidic residues" evidence="4">
    <location>
        <begin position="2540"/>
        <end position="2550"/>
    </location>
</feature>
<keyword evidence="2 3" id="KW-0175">Coiled coil</keyword>
<dbReference type="EMBL" id="CALNXI010000050">
    <property type="protein sequence ID" value="CAH3016898.1"/>
    <property type="molecule type" value="Genomic_DNA"/>
</dbReference>
<feature type="compositionally biased region" description="Pro residues" evidence="4">
    <location>
        <begin position="1861"/>
        <end position="1874"/>
    </location>
</feature>
<feature type="compositionally biased region" description="Polar residues" evidence="4">
    <location>
        <begin position="2336"/>
        <end position="2385"/>
    </location>
</feature>
<dbReference type="Gene3D" id="1.10.10.60">
    <property type="entry name" value="Homeodomain-like"/>
    <property type="match status" value="1"/>
</dbReference>
<dbReference type="Gene3D" id="1.20.58.1880">
    <property type="match status" value="1"/>
</dbReference>
<dbReference type="CDD" id="cd00167">
    <property type="entry name" value="SANT"/>
    <property type="match status" value="2"/>
</dbReference>
<feature type="compositionally biased region" description="Low complexity" evidence="4">
    <location>
        <begin position="228"/>
        <end position="239"/>
    </location>
</feature>
<feature type="region of interest" description="Disordered" evidence="4">
    <location>
        <begin position="2184"/>
        <end position="2319"/>
    </location>
</feature>
<feature type="compositionally biased region" description="Basic and acidic residues" evidence="4">
    <location>
        <begin position="61"/>
        <end position="83"/>
    </location>
</feature>
<dbReference type="InterPro" id="IPR017930">
    <property type="entry name" value="Myb_dom"/>
</dbReference>
<feature type="compositionally biased region" description="Acidic residues" evidence="4">
    <location>
        <begin position="616"/>
        <end position="636"/>
    </location>
</feature>
<accession>A0ABN8LIK4</accession>
<feature type="compositionally biased region" description="Basic and acidic residues" evidence="4">
    <location>
        <begin position="1648"/>
        <end position="1679"/>
    </location>
</feature>
<feature type="compositionally biased region" description="Polar residues" evidence="4">
    <location>
        <begin position="1810"/>
        <end position="1827"/>
    </location>
</feature>
<feature type="region of interest" description="Disordered" evidence="4">
    <location>
        <begin position="55"/>
        <end position="272"/>
    </location>
</feature>
<dbReference type="SUPFAM" id="SSF46689">
    <property type="entry name" value="Homeodomain-like"/>
    <property type="match status" value="2"/>
</dbReference>
<name>A0ABN8LIK4_9CNID</name>
<feature type="compositionally biased region" description="Low complexity" evidence="4">
    <location>
        <begin position="1077"/>
        <end position="1090"/>
    </location>
</feature>
<feature type="compositionally biased region" description="Low complexity" evidence="4">
    <location>
        <begin position="992"/>
        <end position="1007"/>
    </location>
</feature>
<feature type="compositionally biased region" description="Basic and acidic residues" evidence="4">
    <location>
        <begin position="1994"/>
        <end position="2006"/>
    </location>
</feature>
<feature type="compositionally biased region" description="Polar residues" evidence="4">
    <location>
        <begin position="2190"/>
        <end position="2200"/>
    </location>
</feature>
<feature type="compositionally biased region" description="Low complexity" evidence="4">
    <location>
        <begin position="115"/>
        <end position="163"/>
    </location>
</feature>
<evidence type="ECO:0000256" key="3">
    <source>
        <dbReference type="SAM" id="Coils"/>
    </source>
</evidence>
<feature type="compositionally biased region" description="Polar residues" evidence="4">
    <location>
        <begin position="2410"/>
        <end position="2421"/>
    </location>
</feature>
<feature type="domain" description="SANT" evidence="6">
    <location>
        <begin position="660"/>
        <end position="711"/>
    </location>
</feature>
<evidence type="ECO:0000313" key="8">
    <source>
        <dbReference type="EMBL" id="CAH3016898.1"/>
    </source>
</evidence>
<proteinExistence type="inferred from homology"/>
<gene>
    <name evidence="8" type="ORF">PEVE_00033615</name>
</gene>
<feature type="compositionally biased region" description="Basic and acidic residues" evidence="4">
    <location>
        <begin position="2210"/>
        <end position="2226"/>
    </location>
</feature>
<evidence type="ECO:0000256" key="2">
    <source>
        <dbReference type="ARBA" id="ARBA00023054"/>
    </source>
</evidence>
<dbReference type="PANTHER" id="PTHR13992">
    <property type="entry name" value="NUCLEAR RECEPTOR CO-REPRESSOR RELATED NCOR"/>
    <property type="match status" value="1"/>
</dbReference>
<feature type="compositionally biased region" description="Basic and acidic residues" evidence="4">
    <location>
        <begin position="240"/>
        <end position="272"/>
    </location>
</feature>
<dbReference type="InterPro" id="IPR017884">
    <property type="entry name" value="SANT_dom"/>
</dbReference>
<feature type="region of interest" description="Disordered" evidence="4">
    <location>
        <begin position="983"/>
        <end position="1062"/>
    </location>
</feature>
<feature type="region of interest" description="Disordered" evidence="4">
    <location>
        <begin position="1936"/>
        <end position="1959"/>
    </location>
</feature>
<feature type="compositionally biased region" description="Acidic residues" evidence="4">
    <location>
        <begin position="2648"/>
        <end position="2666"/>
    </location>
</feature>
<feature type="region of interest" description="Disordered" evidence="4">
    <location>
        <begin position="1631"/>
        <end position="1679"/>
    </location>
</feature>
<feature type="compositionally biased region" description="Low complexity" evidence="4">
    <location>
        <begin position="740"/>
        <end position="759"/>
    </location>
</feature>
<feature type="domain" description="SANT" evidence="6">
    <location>
        <begin position="518"/>
        <end position="569"/>
    </location>
</feature>
<comment type="caution">
    <text evidence="8">The sequence shown here is derived from an EMBL/GenBank/DDBJ whole genome shotgun (WGS) entry which is preliminary data.</text>
</comment>
<feature type="compositionally biased region" description="Polar residues" evidence="4">
    <location>
        <begin position="2621"/>
        <end position="2633"/>
    </location>
</feature>